<keyword evidence="10" id="KW-1185">Reference proteome</keyword>
<feature type="binding site" evidence="7">
    <location>
        <position position="211"/>
    </location>
    <ligand>
        <name>Zn(2+)</name>
        <dbReference type="ChEBI" id="CHEBI:29105"/>
        <label>2</label>
    </ligand>
</feature>
<dbReference type="Proteomes" id="UP000007177">
    <property type="component" value="Chromosome"/>
</dbReference>
<evidence type="ECO:0000256" key="4">
    <source>
        <dbReference type="ARBA" id="ARBA00022801"/>
    </source>
</evidence>
<dbReference type="SUPFAM" id="SSF51658">
    <property type="entry name" value="Xylose isomerase-like"/>
    <property type="match status" value="1"/>
</dbReference>
<dbReference type="GO" id="GO:0003677">
    <property type="term" value="F:DNA binding"/>
    <property type="evidence" value="ECO:0007669"/>
    <property type="project" value="InterPro"/>
</dbReference>
<evidence type="ECO:0000256" key="5">
    <source>
        <dbReference type="ARBA" id="ARBA00022833"/>
    </source>
</evidence>
<dbReference type="KEGG" id="awo:Awo_c08380"/>
<comment type="function">
    <text evidence="7">Endonuclease IV plays a role in DNA repair. It cleaves phosphodiester bonds at apurinic or apyrimidinic (AP) sites, generating a 3'-hydroxyl group and a 5'-terminal sugar phosphate.</text>
</comment>
<dbReference type="EC" id="3.1.21.2" evidence="7"/>
<dbReference type="HAMAP" id="MF_00152">
    <property type="entry name" value="Nfo"/>
    <property type="match status" value="1"/>
</dbReference>
<organism evidence="9 10">
    <name type="scientific">Acetobacterium woodii (strain ATCC 29683 / DSM 1030 / JCM 2381 / KCTC 1655 / WB1)</name>
    <dbReference type="NCBI Taxonomy" id="931626"/>
    <lineage>
        <taxon>Bacteria</taxon>
        <taxon>Bacillati</taxon>
        <taxon>Bacillota</taxon>
        <taxon>Clostridia</taxon>
        <taxon>Eubacteriales</taxon>
        <taxon>Eubacteriaceae</taxon>
        <taxon>Acetobacterium</taxon>
    </lineage>
</organism>
<dbReference type="PANTHER" id="PTHR21445">
    <property type="entry name" value="ENDONUCLEASE IV ENDODEOXYRIBONUCLEASE IV"/>
    <property type="match status" value="1"/>
</dbReference>
<dbReference type="PROSITE" id="PS00730">
    <property type="entry name" value="AP_NUCLEASE_F2_2"/>
    <property type="match status" value="1"/>
</dbReference>
<feature type="domain" description="Xylose isomerase-like TIM barrel" evidence="8">
    <location>
        <begin position="20"/>
        <end position="274"/>
    </location>
</feature>
<keyword evidence="3 7" id="KW-0227">DNA damage</keyword>
<dbReference type="SMART" id="SM00518">
    <property type="entry name" value="AP2Ec"/>
    <property type="match status" value="1"/>
</dbReference>
<dbReference type="GO" id="GO:0008833">
    <property type="term" value="F:deoxyribonuclease IV (phage-T4-induced) activity"/>
    <property type="evidence" value="ECO:0007669"/>
    <property type="project" value="UniProtKB-UniRule"/>
</dbReference>
<evidence type="ECO:0000259" key="8">
    <source>
        <dbReference type="Pfam" id="PF01261"/>
    </source>
</evidence>
<dbReference type="AlphaFoldDB" id="H6LB77"/>
<feature type="binding site" evidence="7">
    <location>
        <position position="176"/>
    </location>
    <ligand>
        <name>Zn(2+)</name>
        <dbReference type="ChEBI" id="CHEBI:29105"/>
        <label>2</label>
    </ligand>
</feature>
<dbReference type="Pfam" id="PF01261">
    <property type="entry name" value="AP_endonuc_2"/>
    <property type="match status" value="1"/>
</dbReference>
<comment type="similarity">
    <text evidence="1 7">Belongs to the AP endonuclease 2 family.</text>
</comment>
<feature type="binding site" evidence="7">
    <location>
        <position position="107"/>
    </location>
    <ligand>
        <name>Zn(2+)</name>
        <dbReference type="ChEBI" id="CHEBI:29105"/>
        <label>1</label>
    </ligand>
</feature>
<dbReference type="PROSITE" id="PS00731">
    <property type="entry name" value="AP_NUCLEASE_F2_3"/>
    <property type="match status" value="1"/>
</dbReference>
<dbReference type="InterPro" id="IPR018246">
    <property type="entry name" value="AP_endonuc_F2_Zn_BS"/>
</dbReference>
<feature type="binding site" evidence="7">
    <location>
        <position position="142"/>
    </location>
    <ligand>
        <name>Zn(2+)</name>
        <dbReference type="ChEBI" id="CHEBI:29105"/>
        <label>2</label>
    </ligand>
</feature>
<evidence type="ECO:0000256" key="7">
    <source>
        <dbReference type="HAMAP-Rule" id="MF_00152"/>
    </source>
</evidence>
<evidence type="ECO:0000313" key="10">
    <source>
        <dbReference type="Proteomes" id="UP000007177"/>
    </source>
</evidence>
<dbReference type="PROSITE" id="PS51432">
    <property type="entry name" value="AP_NUCLEASE_F2_4"/>
    <property type="match status" value="1"/>
</dbReference>
<feature type="binding site" evidence="7">
    <location>
        <position position="256"/>
    </location>
    <ligand>
        <name>Zn(2+)</name>
        <dbReference type="ChEBI" id="CHEBI:29105"/>
        <label>2</label>
    </ligand>
</feature>
<dbReference type="STRING" id="931626.Awo_c08380"/>
<dbReference type="HOGENOM" id="CLU_025885_4_1_9"/>
<evidence type="ECO:0000256" key="6">
    <source>
        <dbReference type="ARBA" id="ARBA00023204"/>
    </source>
</evidence>
<evidence type="ECO:0000256" key="1">
    <source>
        <dbReference type="ARBA" id="ARBA00005340"/>
    </source>
</evidence>
<dbReference type="GO" id="GO:0006284">
    <property type="term" value="P:base-excision repair"/>
    <property type="evidence" value="ECO:0007669"/>
    <property type="project" value="TreeGrafter"/>
</dbReference>
<sequence length="284" mass="31795">MLIIGPHLSIAGGLKKAGEEAQKIAANTFQFFTRNPRGGKAKAIDVNDVAELQRLIDENEFGPLLAHAPYTLNMCSAKPETREFAKMIFKEDLLRLEELPCQLYNFHPGSHTGQGVEKGIALITEILNDVMWADQKATVVLETMSGKGTEIGRSFEELKAIIDRVELKHKMGVCLDTCHVYSAGYDVVANLEGVLASFDQIIGLDYLKCIHLNDSMMPFNSNKDRHQKIGLGTLGIDAFRKIVTHPQLKELPFFLETPQENVQDYQKEIDLLRSFEGARIEYAD</sequence>
<dbReference type="NCBIfam" id="TIGR00587">
    <property type="entry name" value="nfo"/>
    <property type="match status" value="1"/>
</dbReference>
<keyword evidence="4 7" id="KW-0378">Hydrolase</keyword>
<keyword evidence="7 9" id="KW-0255">Endonuclease</keyword>
<dbReference type="RefSeq" id="WP_014355232.1">
    <property type="nucleotide sequence ID" value="NC_016894.1"/>
</dbReference>
<name>H6LB77_ACEWD</name>
<dbReference type="PANTHER" id="PTHR21445:SF0">
    <property type="entry name" value="APURINIC-APYRIMIDINIC ENDONUCLEASE"/>
    <property type="match status" value="1"/>
</dbReference>
<evidence type="ECO:0000256" key="2">
    <source>
        <dbReference type="ARBA" id="ARBA00022723"/>
    </source>
</evidence>
<evidence type="ECO:0000256" key="3">
    <source>
        <dbReference type="ARBA" id="ARBA00022763"/>
    </source>
</evidence>
<dbReference type="Gene3D" id="3.20.20.150">
    <property type="entry name" value="Divalent-metal-dependent TIM barrel enzymes"/>
    <property type="match status" value="1"/>
</dbReference>
<reference evidence="10" key="1">
    <citation type="submission" date="2011-07" db="EMBL/GenBank/DDBJ databases">
        <title>Complete genome sequence of Acetobacterium woodii.</title>
        <authorList>
            <person name="Poehlein A."/>
            <person name="Schmidt S."/>
            <person name="Kaster A.-K."/>
            <person name="Goenrich M."/>
            <person name="Vollmers J."/>
            <person name="Thuermer A."/>
            <person name="Gottschalk G."/>
            <person name="Thauer R.K."/>
            <person name="Daniel R."/>
            <person name="Mueller V."/>
        </authorList>
    </citation>
    <scope>NUCLEOTIDE SEQUENCE [LARGE SCALE GENOMIC DNA]</scope>
    <source>
        <strain evidence="10">ATCC 29683 / DSM 1030 / JCM 2381 / KCTC 1655 / WB1</strain>
    </source>
</reference>
<keyword evidence="2 7" id="KW-0479">Metal-binding</keyword>
<dbReference type="InterPro" id="IPR036237">
    <property type="entry name" value="Xyl_isomerase-like_sf"/>
</dbReference>
<dbReference type="eggNOG" id="COG0648">
    <property type="taxonomic scope" value="Bacteria"/>
</dbReference>
<accession>H6LB77</accession>
<feature type="binding site" evidence="7">
    <location>
        <position position="67"/>
    </location>
    <ligand>
        <name>Zn(2+)</name>
        <dbReference type="ChEBI" id="CHEBI:29105"/>
        <label>1</label>
    </ligand>
</feature>
<protein>
    <recommendedName>
        <fullName evidence="7">Probable endonuclease 4</fullName>
        <ecNumber evidence="7">3.1.21.2</ecNumber>
    </recommendedName>
    <alternativeName>
        <fullName evidence="7">Endodeoxyribonuclease IV</fullName>
    </alternativeName>
    <alternativeName>
        <fullName evidence="7">Endonuclease IV</fullName>
    </alternativeName>
</protein>
<gene>
    <name evidence="7 9" type="primary">nfo</name>
    <name evidence="9" type="ordered locus">Awo_c08380</name>
</gene>
<dbReference type="CDD" id="cd00019">
    <property type="entry name" value="AP2Ec"/>
    <property type="match status" value="1"/>
</dbReference>
<dbReference type="FunFam" id="3.20.20.150:FF:000001">
    <property type="entry name" value="Probable endonuclease 4"/>
    <property type="match status" value="1"/>
</dbReference>
<dbReference type="InterPro" id="IPR001719">
    <property type="entry name" value="AP_endonuc_2"/>
</dbReference>
<keyword evidence="5 7" id="KW-0862">Zinc</keyword>
<dbReference type="GO" id="GO:0003906">
    <property type="term" value="F:DNA-(apurinic or apyrimidinic site) endonuclease activity"/>
    <property type="evidence" value="ECO:0007669"/>
    <property type="project" value="TreeGrafter"/>
</dbReference>
<dbReference type="GO" id="GO:0008081">
    <property type="term" value="F:phosphoric diester hydrolase activity"/>
    <property type="evidence" value="ECO:0007669"/>
    <property type="project" value="TreeGrafter"/>
</dbReference>
<comment type="catalytic activity">
    <reaction evidence="7">
        <text>Endonucleolytic cleavage to 5'-phosphooligonucleotide end-products.</text>
        <dbReference type="EC" id="3.1.21.2"/>
    </reaction>
</comment>
<keyword evidence="7" id="KW-0540">Nuclease</keyword>
<dbReference type="OrthoDB" id="9805666at2"/>
<dbReference type="GO" id="GO:0008270">
    <property type="term" value="F:zinc ion binding"/>
    <property type="evidence" value="ECO:0007669"/>
    <property type="project" value="UniProtKB-UniRule"/>
</dbReference>
<dbReference type="InterPro" id="IPR013022">
    <property type="entry name" value="Xyl_isomerase-like_TIM-brl"/>
</dbReference>
<feature type="binding site" evidence="7">
    <location>
        <position position="224"/>
    </location>
    <ligand>
        <name>Zn(2+)</name>
        <dbReference type="ChEBI" id="CHEBI:29105"/>
        <label>3</label>
    </ligand>
</feature>
<proteinExistence type="inferred from homology"/>
<feature type="binding site" evidence="7">
    <location>
        <position position="226"/>
    </location>
    <ligand>
        <name>Zn(2+)</name>
        <dbReference type="ChEBI" id="CHEBI:29105"/>
        <label>3</label>
    </ligand>
</feature>
<keyword evidence="6 7" id="KW-0234">DNA repair</keyword>
<dbReference type="EMBL" id="CP002987">
    <property type="protein sequence ID" value="AFA47629.1"/>
    <property type="molecule type" value="Genomic_DNA"/>
</dbReference>
<reference evidence="9 10" key="2">
    <citation type="journal article" date="2012" name="PLoS ONE">
        <title>An ancient pathway combining carbon dioxide fixation with the generation and utilization of a sodium ion gradient for ATP synthesis.</title>
        <authorList>
            <person name="Poehlein A."/>
            <person name="Schmidt S."/>
            <person name="Kaster A.K."/>
            <person name="Goenrich M."/>
            <person name="Vollmers J."/>
            <person name="Thurmer A."/>
            <person name="Bertsch J."/>
            <person name="Schuchmann K."/>
            <person name="Voigt B."/>
            <person name="Hecker M."/>
            <person name="Daniel R."/>
            <person name="Thauer R.K."/>
            <person name="Gottschalk G."/>
            <person name="Muller V."/>
        </authorList>
    </citation>
    <scope>NUCLEOTIDE SEQUENCE [LARGE SCALE GENOMIC DNA]</scope>
    <source>
        <strain evidence="10">ATCC 29683 / DSM 1030 / JCM 2381 / KCTC 1655 / WB1</strain>
    </source>
</reference>
<feature type="binding site" evidence="7">
    <location>
        <position position="179"/>
    </location>
    <ligand>
        <name>Zn(2+)</name>
        <dbReference type="ChEBI" id="CHEBI:29105"/>
        <label>3</label>
    </ligand>
</feature>
<comment type="cofactor">
    <cofactor evidence="7">
        <name>Zn(2+)</name>
        <dbReference type="ChEBI" id="CHEBI:29105"/>
    </cofactor>
    <text evidence="7">Binds 3 Zn(2+) ions.</text>
</comment>
<evidence type="ECO:0000313" key="9">
    <source>
        <dbReference type="EMBL" id="AFA47629.1"/>
    </source>
</evidence>
<feature type="binding site" evidence="7">
    <location>
        <position position="142"/>
    </location>
    <ligand>
        <name>Zn(2+)</name>
        <dbReference type="ChEBI" id="CHEBI:29105"/>
        <label>1</label>
    </ligand>
</feature>